<sequence>MPKLLRSFEEFLGPKQGKSCLAEQECLGITYLDHAGSALFPESLLKAFTDDLRNNVYGNPHSQNISSKLTYDTIEHVRYR</sequence>
<accession>A0A0Q3MJL1</accession>
<protein>
    <submittedName>
        <fullName evidence="1">Molybdenum cofactor sulfurase-like protein</fullName>
    </submittedName>
</protein>
<dbReference type="InterPro" id="IPR015421">
    <property type="entry name" value="PyrdxlP-dep_Trfase_major"/>
</dbReference>
<comment type="caution">
    <text evidence="1">The sequence shown here is derived from an EMBL/GenBank/DDBJ whole genome shotgun (WGS) entry which is preliminary data.</text>
</comment>
<reference evidence="1 2" key="1">
    <citation type="submission" date="2015-10" db="EMBL/GenBank/DDBJ databases">
        <authorList>
            <person name="Gilbert D.G."/>
        </authorList>
    </citation>
    <scope>NUCLEOTIDE SEQUENCE [LARGE SCALE GENOMIC DNA]</scope>
    <source>
        <strain evidence="1">FVVF132</strain>
    </source>
</reference>
<proteinExistence type="predicted"/>
<keyword evidence="2" id="KW-1185">Reference proteome</keyword>
<gene>
    <name evidence="1" type="ORF">AAES_68353</name>
</gene>
<dbReference type="Proteomes" id="UP000051836">
    <property type="component" value="Unassembled WGS sequence"/>
</dbReference>
<dbReference type="OrthoDB" id="420046at2759"/>
<evidence type="ECO:0000313" key="2">
    <source>
        <dbReference type="Proteomes" id="UP000051836"/>
    </source>
</evidence>
<dbReference type="STRING" id="12930.A0A0Q3MJL1"/>
<name>A0A0Q3MJL1_AMAAE</name>
<dbReference type="EMBL" id="LMAW01001792">
    <property type="protein sequence ID" value="KQK82632.1"/>
    <property type="molecule type" value="Genomic_DNA"/>
</dbReference>
<dbReference type="AlphaFoldDB" id="A0A0Q3MJL1"/>
<organism evidence="1 2">
    <name type="scientific">Amazona aestiva</name>
    <name type="common">Blue-fronted Amazon parrot</name>
    <dbReference type="NCBI Taxonomy" id="12930"/>
    <lineage>
        <taxon>Eukaryota</taxon>
        <taxon>Metazoa</taxon>
        <taxon>Chordata</taxon>
        <taxon>Craniata</taxon>
        <taxon>Vertebrata</taxon>
        <taxon>Euteleostomi</taxon>
        <taxon>Archelosauria</taxon>
        <taxon>Archosauria</taxon>
        <taxon>Dinosauria</taxon>
        <taxon>Saurischia</taxon>
        <taxon>Theropoda</taxon>
        <taxon>Coelurosauria</taxon>
        <taxon>Aves</taxon>
        <taxon>Neognathae</taxon>
        <taxon>Neoaves</taxon>
        <taxon>Telluraves</taxon>
        <taxon>Australaves</taxon>
        <taxon>Psittaciformes</taxon>
        <taxon>Psittacidae</taxon>
        <taxon>Amazona</taxon>
    </lineage>
</organism>
<evidence type="ECO:0000313" key="1">
    <source>
        <dbReference type="EMBL" id="KQK82632.1"/>
    </source>
</evidence>
<dbReference type="Gene3D" id="3.40.640.10">
    <property type="entry name" value="Type I PLP-dependent aspartate aminotransferase-like (Major domain)"/>
    <property type="match status" value="1"/>
</dbReference>